<feature type="domain" description="Transglutaminase-like" evidence="4">
    <location>
        <begin position="301"/>
        <end position="411"/>
    </location>
</feature>
<dbReference type="Pfam" id="PF19829">
    <property type="entry name" value="DUF6310"/>
    <property type="match status" value="1"/>
</dbReference>
<feature type="region of interest" description="Disordered" evidence="2">
    <location>
        <begin position="181"/>
        <end position="207"/>
    </location>
</feature>
<dbReference type="InterPro" id="IPR046277">
    <property type="entry name" value="DUF6310"/>
</dbReference>
<comment type="caution">
    <text evidence="5">The sequence shown here is derived from an EMBL/GenBank/DDBJ whole genome shotgun (WGS) entry which is preliminary data.</text>
</comment>
<feature type="coiled-coil region" evidence="1">
    <location>
        <begin position="72"/>
        <end position="161"/>
    </location>
</feature>
<dbReference type="SMART" id="SM00460">
    <property type="entry name" value="TGc"/>
    <property type="match status" value="1"/>
</dbReference>
<evidence type="ECO:0000256" key="3">
    <source>
        <dbReference type="SAM" id="Phobius"/>
    </source>
</evidence>
<evidence type="ECO:0000259" key="4">
    <source>
        <dbReference type="SMART" id="SM00460"/>
    </source>
</evidence>
<accession>A0ABS1WV66</accession>
<evidence type="ECO:0000313" key="6">
    <source>
        <dbReference type="Proteomes" id="UP000661077"/>
    </source>
</evidence>
<keyword evidence="1" id="KW-0175">Coiled coil</keyword>
<dbReference type="SUPFAM" id="SSF54001">
    <property type="entry name" value="Cysteine proteinases"/>
    <property type="match status" value="1"/>
</dbReference>
<keyword evidence="3" id="KW-1133">Transmembrane helix</keyword>
<dbReference type="PANTHER" id="PTHR33490">
    <property type="entry name" value="BLR5614 PROTEIN-RELATED"/>
    <property type="match status" value="1"/>
</dbReference>
<dbReference type="EMBL" id="JAEVLS010000002">
    <property type="protein sequence ID" value="MBM0104869.1"/>
    <property type="molecule type" value="Genomic_DNA"/>
</dbReference>
<evidence type="ECO:0000256" key="2">
    <source>
        <dbReference type="SAM" id="MobiDB-lite"/>
    </source>
</evidence>
<reference evidence="5 6" key="1">
    <citation type="journal article" date="2021" name="Int. J. Syst. Evol. Microbiol.">
        <title>Steroidobacter gossypii sp. nov., isolated from soil of cotton cropping field.</title>
        <authorList>
            <person name="Huang R."/>
            <person name="Yang S."/>
            <person name="Zhen C."/>
            <person name="Liu W."/>
        </authorList>
    </citation>
    <scope>NUCLEOTIDE SEQUENCE [LARGE SCALE GENOMIC DNA]</scope>
    <source>
        <strain evidence="5 6">S1-65</strain>
    </source>
</reference>
<evidence type="ECO:0000256" key="1">
    <source>
        <dbReference type="SAM" id="Coils"/>
    </source>
</evidence>
<organism evidence="5 6">
    <name type="scientific">Steroidobacter gossypii</name>
    <dbReference type="NCBI Taxonomy" id="2805490"/>
    <lineage>
        <taxon>Bacteria</taxon>
        <taxon>Pseudomonadati</taxon>
        <taxon>Pseudomonadota</taxon>
        <taxon>Gammaproteobacteria</taxon>
        <taxon>Steroidobacterales</taxon>
        <taxon>Steroidobacteraceae</taxon>
        <taxon>Steroidobacter</taxon>
    </lineage>
</organism>
<feature type="transmembrane region" description="Helical" evidence="3">
    <location>
        <begin position="908"/>
        <end position="935"/>
    </location>
</feature>
<sequence length="1105" mass="118693">MAMAKHKEPSKSDTIVSAESCLFTRIVSCVTLLAYCTVTLSPAAQATESMPAPPPALPTVVQPLADPHADNLDRLRSRLQSLTQQHVDKQSLQEEKRELRQLAAELTALQAQELAQLEADEQEIKARKLPESILERHRETVARFKAQAEQTQAELAEIDGAAENSPALGETATTLRTRLERTQTKRRHQRLDPSSLPFRTPAKQTRQPKTAADEFAAMFAEPVAGVKLASLHPASVFIAAQASGTVPGPEHLAATVDVQLTPAISELAQQLNNNPVEIYQWVRNNVQYVPTQGSIQGSAMTLEMRQGNAFDIASLLIALLRAAGIPARYAYGTIEVPIAQVMNWVGGMTSPNAALDHLAQGGVPVLGLAQGGVIRAARMEHVWVEAFVDFVPSRGARNRTPDTWVPMDASFKQYRAIPALITPELTAELQAVANQYLQAAQGSDGALTGFDTAALEQPLAAFQEQVAALVGGTSEKFMLEEFVGGREIIATSAPVLSASLPYRVVARGPTWAALPESQRVIARVELLNAGLHGDDGAQLFAASLPLPTLGYGSLHLTHVPATPDDAATWDSYTSAGATEFPAYLIRARSRLTLNGNLLAESGSIGLGEDLVLRVSFQGPFGGPVRSAQFSIVAGDEVQIGVNGGGLTPDQGLELRNRTGLDSAEGNLYVANKVFWTQADFQQRLLAQLSNAAVARLPSVGIFAAPISIVYSFGIPRRASYHSRQVDVKLAQMSASSLDGDAEKTRRLVMHTGMTLSSIEGAVIEQVFGKRIGHGSNTMRLLELANSNNVPIFHITAANLASVRPRLQHSPDVMADINNAVSAGLEVVIPQFTQTNGTWTGSGYIMMDPHTGSADYRVSGGLSGNFDDEACGRQTQPVRVTVPDISFIWWLLFGYLVDEDYNFNGVGLATVVVEVILVGALLAIVAPVAGAALVAGARAVAPLARATFTAVAAAFSGLAFAEVEDDCSCQPQPMNRRKGGTSPFTLRHNACADRYTDFPGVDVELRDIAFDGWIVAEDKLYEIKTGTFYSVIWALAGNRPSARRFLDVLLGKAIYDFYRERVPSGLCGIEFGFGVSDPVLMLDMQNFFINDAGNPLDAARVFPNGC</sequence>
<dbReference type="Proteomes" id="UP000661077">
    <property type="component" value="Unassembled WGS sequence"/>
</dbReference>
<feature type="transmembrane region" description="Helical" evidence="3">
    <location>
        <begin position="879"/>
        <end position="896"/>
    </location>
</feature>
<gene>
    <name evidence="5" type="ORF">JM946_08920</name>
</gene>
<name>A0ABS1WV66_9GAMM</name>
<keyword evidence="6" id="KW-1185">Reference proteome</keyword>
<proteinExistence type="predicted"/>
<evidence type="ECO:0000313" key="5">
    <source>
        <dbReference type="EMBL" id="MBM0104869.1"/>
    </source>
</evidence>
<dbReference type="InterPro" id="IPR038765">
    <property type="entry name" value="Papain-like_cys_pep_sf"/>
</dbReference>
<dbReference type="InterPro" id="IPR002931">
    <property type="entry name" value="Transglutaminase-like"/>
</dbReference>
<protein>
    <recommendedName>
        <fullName evidence="4">Transglutaminase-like domain-containing protein</fullName>
    </recommendedName>
</protein>
<feature type="transmembrane region" description="Helical" evidence="3">
    <location>
        <begin position="692"/>
        <end position="713"/>
    </location>
</feature>
<dbReference type="PANTHER" id="PTHR33490:SF3">
    <property type="entry name" value="CONSERVED INTEGRAL MEMBRANE PROTEIN"/>
    <property type="match status" value="1"/>
</dbReference>
<keyword evidence="3" id="KW-0472">Membrane</keyword>
<keyword evidence="3" id="KW-0812">Transmembrane</keyword>
<dbReference type="Pfam" id="PF01841">
    <property type="entry name" value="Transglut_core"/>
    <property type="match status" value="1"/>
</dbReference>
<dbReference type="Gene3D" id="3.10.620.30">
    <property type="match status" value="1"/>
</dbReference>